<evidence type="ECO:0000256" key="3">
    <source>
        <dbReference type="ARBA" id="ARBA00022448"/>
    </source>
</evidence>
<dbReference type="GO" id="GO:0005524">
    <property type="term" value="F:ATP binding"/>
    <property type="evidence" value="ECO:0007669"/>
    <property type="project" value="UniProtKB-KW"/>
</dbReference>
<evidence type="ECO:0000256" key="5">
    <source>
        <dbReference type="ARBA" id="ARBA00022741"/>
    </source>
</evidence>
<dbReference type="Gene3D" id="3.40.50.300">
    <property type="entry name" value="P-loop containing nucleotide triphosphate hydrolases"/>
    <property type="match status" value="1"/>
</dbReference>
<evidence type="ECO:0000313" key="16">
    <source>
        <dbReference type="Proteomes" id="UP000646579"/>
    </source>
</evidence>
<dbReference type="GO" id="GO:0016887">
    <property type="term" value="F:ATP hydrolysis activity"/>
    <property type="evidence" value="ECO:0007669"/>
    <property type="project" value="InterPro"/>
</dbReference>
<evidence type="ECO:0000256" key="13">
    <source>
        <dbReference type="ARBA" id="ARBA00048610"/>
    </source>
</evidence>
<dbReference type="SMART" id="SM00382">
    <property type="entry name" value="AAA"/>
    <property type="match status" value="1"/>
</dbReference>
<dbReference type="GO" id="GO:0005886">
    <property type="term" value="C:plasma membrane"/>
    <property type="evidence" value="ECO:0007669"/>
    <property type="project" value="UniProtKB-SubCell"/>
</dbReference>
<dbReference type="InterPro" id="IPR017871">
    <property type="entry name" value="ABC_transporter-like_CS"/>
</dbReference>
<evidence type="ECO:0000256" key="11">
    <source>
        <dbReference type="ARBA" id="ARBA00039098"/>
    </source>
</evidence>
<comment type="catalytic activity">
    <reaction evidence="13">
        <text>Ni(2+)(out) + ATP + H2O = Ni(2+)(in) + ADP + phosphate + H(+)</text>
        <dbReference type="Rhea" id="RHEA:15557"/>
        <dbReference type="ChEBI" id="CHEBI:15377"/>
        <dbReference type="ChEBI" id="CHEBI:15378"/>
        <dbReference type="ChEBI" id="CHEBI:30616"/>
        <dbReference type="ChEBI" id="CHEBI:43474"/>
        <dbReference type="ChEBI" id="CHEBI:49786"/>
        <dbReference type="ChEBI" id="CHEBI:456216"/>
        <dbReference type="EC" id="7.2.2.11"/>
    </reaction>
    <physiologicalReaction direction="left-to-right" evidence="13">
        <dbReference type="Rhea" id="RHEA:15558"/>
    </physiologicalReaction>
</comment>
<keyword evidence="7" id="KW-1278">Translocase</keyword>
<name>A0A918S4L4_9HYPH</name>
<reference evidence="15" key="2">
    <citation type="submission" date="2020-09" db="EMBL/GenBank/DDBJ databases">
        <authorList>
            <person name="Sun Q."/>
            <person name="Kim S."/>
        </authorList>
    </citation>
    <scope>NUCLEOTIDE SEQUENCE</scope>
    <source>
        <strain evidence="15">KCTC 32437</strain>
    </source>
</reference>
<keyword evidence="8" id="KW-0406">Ion transport</keyword>
<evidence type="ECO:0000256" key="8">
    <source>
        <dbReference type="ARBA" id="ARBA00023065"/>
    </source>
</evidence>
<evidence type="ECO:0000256" key="7">
    <source>
        <dbReference type="ARBA" id="ARBA00022967"/>
    </source>
</evidence>
<feature type="domain" description="ABC transporter" evidence="14">
    <location>
        <begin position="4"/>
        <end position="248"/>
    </location>
</feature>
<comment type="similarity">
    <text evidence="2">Belongs to the ABC transporter superfamily.</text>
</comment>
<keyword evidence="5" id="KW-0547">Nucleotide-binding</keyword>
<dbReference type="EMBL" id="BMZE01000002">
    <property type="protein sequence ID" value="GHA23855.1"/>
    <property type="molecule type" value="Genomic_DNA"/>
</dbReference>
<dbReference type="RefSeq" id="WP_189425477.1">
    <property type="nucleotide sequence ID" value="NZ_BMZE01000002.1"/>
</dbReference>
<dbReference type="AlphaFoldDB" id="A0A918S4L4"/>
<evidence type="ECO:0000256" key="9">
    <source>
        <dbReference type="ARBA" id="ARBA00023136"/>
    </source>
</evidence>
<dbReference type="PANTHER" id="PTHR43297">
    <property type="entry name" value="OLIGOPEPTIDE TRANSPORT ATP-BINDING PROTEIN APPD"/>
    <property type="match status" value="1"/>
</dbReference>
<evidence type="ECO:0000256" key="12">
    <source>
        <dbReference type="ARBA" id="ARBA00044143"/>
    </source>
</evidence>
<sequence length="264" mass="27739">MSLLQIENLCLSFRHYRGLVHEAQTSVLRGIGFDVDRGEVLAVIGGSGAGKSLVAQALFGVLPGNALVSGIMRFEGVLIDKTTRPRLLGRRMALLPQSSSHLDPMANCSSQLRWAARRGGRTIRKADAQAAFLRFGLPASVGKAFPHELSGGMARRVMMAIATITEPDLLVADEPTAGLDAGNAETILSQLRAAADAGGGVILITHSLPEALKFADRVVMIENGQLVGTEAAADFTGSGASLRSHYGQALWQALPQNAFGAANA</sequence>
<evidence type="ECO:0000259" key="14">
    <source>
        <dbReference type="PROSITE" id="PS50893"/>
    </source>
</evidence>
<dbReference type="PANTHER" id="PTHR43297:SF13">
    <property type="entry name" value="NICKEL ABC TRANSPORTER, ATP-BINDING PROTEIN"/>
    <property type="match status" value="1"/>
</dbReference>
<dbReference type="EC" id="7.2.2.11" evidence="11"/>
<comment type="subunit">
    <text evidence="10">The complex is composed of two ATP-binding proteins (NikD and NikE), two transmembrane proteins (NikB and NikC) and a solute-binding protein (NikA).</text>
</comment>
<comment type="subcellular location">
    <subcellularLocation>
        <location evidence="1">Cell inner membrane</location>
        <topology evidence="1">Peripheral membrane protein</topology>
    </subcellularLocation>
</comment>
<keyword evidence="6 15" id="KW-0067">ATP-binding</keyword>
<dbReference type="SUPFAM" id="SSF52540">
    <property type="entry name" value="P-loop containing nucleoside triphosphate hydrolases"/>
    <property type="match status" value="1"/>
</dbReference>
<gene>
    <name evidence="15" type="ORF">GCM10007989_19300</name>
</gene>
<keyword evidence="9" id="KW-0472">Membrane</keyword>
<dbReference type="PROSITE" id="PS00211">
    <property type="entry name" value="ABC_TRANSPORTER_1"/>
    <property type="match status" value="1"/>
</dbReference>
<dbReference type="GO" id="GO:0015413">
    <property type="term" value="F:ABC-type nickel transporter activity"/>
    <property type="evidence" value="ECO:0007669"/>
    <property type="project" value="UniProtKB-EC"/>
</dbReference>
<dbReference type="InterPro" id="IPR003439">
    <property type="entry name" value="ABC_transporter-like_ATP-bd"/>
</dbReference>
<reference evidence="15" key="1">
    <citation type="journal article" date="2014" name="Int. J. Syst. Evol. Microbiol.">
        <title>Complete genome sequence of Corynebacterium casei LMG S-19264T (=DSM 44701T), isolated from a smear-ripened cheese.</title>
        <authorList>
            <consortium name="US DOE Joint Genome Institute (JGI-PGF)"/>
            <person name="Walter F."/>
            <person name="Albersmeier A."/>
            <person name="Kalinowski J."/>
            <person name="Ruckert C."/>
        </authorList>
    </citation>
    <scope>NUCLEOTIDE SEQUENCE</scope>
    <source>
        <strain evidence="15">KCTC 32437</strain>
    </source>
</reference>
<dbReference type="Proteomes" id="UP000646579">
    <property type="component" value="Unassembled WGS sequence"/>
</dbReference>
<organism evidence="15 16">
    <name type="scientific">Devosia pacifica</name>
    <dbReference type="NCBI Taxonomy" id="1335967"/>
    <lineage>
        <taxon>Bacteria</taxon>
        <taxon>Pseudomonadati</taxon>
        <taxon>Pseudomonadota</taxon>
        <taxon>Alphaproteobacteria</taxon>
        <taxon>Hyphomicrobiales</taxon>
        <taxon>Devosiaceae</taxon>
        <taxon>Devosia</taxon>
    </lineage>
</organism>
<keyword evidence="4" id="KW-1003">Cell membrane</keyword>
<evidence type="ECO:0000256" key="2">
    <source>
        <dbReference type="ARBA" id="ARBA00005417"/>
    </source>
</evidence>
<evidence type="ECO:0000313" key="15">
    <source>
        <dbReference type="EMBL" id="GHA23855.1"/>
    </source>
</evidence>
<evidence type="ECO:0000256" key="6">
    <source>
        <dbReference type="ARBA" id="ARBA00022840"/>
    </source>
</evidence>
<accession>A0A918S4L4</accession>
<evidence type="ECO:0000256" key="1">
    <source>
        <dbReference type="ARBA" id="ARBA00004417"/>
    </source>
</evidence>
<dbReference type="InterPro" id="IPR003593">
    <property type="entry name" value="AAA+_ATPase"/>
</dbReference>
<dbReference type="InterPro" id="IPR027417">
    <property type="entry name" value="P-loop_NTPase"/>
</dbReference>
<evidence type="ECO:0000256" key="4">
    <source>
        <dbReference type="ARBA" id="ARBA00022475"/>
    </source>
</evidence>
<dbReference type="PROSITE" id="PS50893">
    <property type="entry name" value="ABC_TRANSPORTER_2"/>
    <property type="match status" value="1"/>
</dbReference>
<keyword evidence="16" id="KW-1185">Reference proteome</keyword>
<dbReference type="Pfam" id="PF00005">
    <property type="entry name" value="ABC_tran"/>
    <property type="match status" value="1"/>
</dbReference>
<proteinExistence type="inferred from homology"/>
<protein>
    <recommendedName>
        <fullName evidence="12">Nickel import system ATP-binding protein NikD</fullName>
        <ecNumber evidence="11">7.2.2.11</ecNumber>
    </recommendedName>
</protein>
<keyword evidence="3" id="KW-0813">Transport</keyword>
<comment type="caution">
    <text evidence="15">The sequence shown here is derived from an EMBL/GenBank/DDBJ whole genome shotgun (WGS) entry which is preliminary data.</text>
</comment>
<dbReference type="InterPro" id="IPR050388">
    <property type="entry name" value="ABC_Ni/Peptide_Import"/>
</dbReference>
<evidence type="ECO:0000256" key="10">
    <source>
        <dbReference type="ARBA" id="ARBA00038669"/>
    </source>
</evidence>